<evidence type="ECO:0000256" key="2">
    <source>
        <dbReference type="ARBA" id="ARBA00020974"/>
    </source>
</evidence>
<feature type="domain" description="Conserved oligomeric Golgi complex subunit 5 helical" evidence="7">
    <location>
        <begin position="205"/>
        <end position="428"/>
    </location>
</feature>
<comment type="subcellular location">
    <subcellularLocation>
        <location evidence="1">Golgi apparatus membrane</location>
        <topology evidence="1">Peripheral membrane protein</topology>
    </subcellularLocation>
</comment>
<dbReference type="GO" id="GO:0017119">
    <property type="term" value="C:Golgi transport complex"/>
    <property type="evidence" value="ECO:0007669"/>
    <property type="project" value="InterPro"/>
</dbReference>
<dbReference type="EMBL" id="ML739466">
    <property type="protein sequence ID" value="KAE8348517.1"/>
    <property type="molecule type" value="Genomic_DNA"/>
</dbReference>
<dbReference type="Pfam" id="PF20649">
    <property type="entry name" value="COG5_C"/>
    <property type="match status" value="1"/>
</dbReference>
<dbReference type="PANTHER" id="PTHR13228:SF3">
    <property type="entry name" value="CONSERVED OLIGOMERIC GOLGI COMPLEX SUBUNIT 5"/>
    <property type="match status" value="1"/>
</dbReference>
<accession>A0A5N6YSV8</accession>
<dbReference type="InterPro" id="IPR049176">
    <property type="entry name" value="COG5_N"/>
</dbReference>
<dbReference type="GO" id="GO:0000139">
    <property type="term" value="C:Golgi membrane"/>
    <property type="evidence" value="ECO:0007669"/>
    <property type="project" value="UniProtKB-SubCell"/>
</dbReference>
<dbReference type="PANTHER" id="PTHR13228">
    <property type="entry name" value="CONSERVED OLIGOMERIC GOLGI COMPLEX COMPONENT 5"/>
    <property type="match status" value="1"/>
</dbReference>
<dbReference type="InterPro" id="IPR048485">
    <property type="entry name" value="COG5_helical"/>
</dbReference>
<evidence type="ECO:0000256" key="1">
    <source>
        <dbReference type="ARBA" id="ARBA00004395"/>
    </source>
</evidence>
<feature type="region of interest" description="Disordered" evidence="5">
    <location>
        <begin position="345"/>
        <end position="364"/>
    </location>
</feature>
<evidence type="ECO:0000256" key="5">
    <source>
        <dbReference type="SAM" id="MobiDB-lite"/>
    </source>
</evidence>
<keyword evidence="9" id="KW-1185">Reference proteome</keyword>
<dbReference type="OrthoDB" id="18786at2759"/>
<gene>
    <name evidence="8" type="ORF">BDV28DRAFT_143307</name>
</gene>
<dbReference type="GO" id="GO:0006891">
    <property type="term" value="P:intra-Golgi vesicle-mediated transport"/>
    <property type="evidence" value="ECO:0007669"/>
    <property type="project" value="InterPro"/>
</dbReference>
<protein>
    <recommendedName>
        <fullName evidence="2">Conserved oligomeric Golgi complex subunit 5</fullName>
    </recommendedName>
</protein>
<sequence>MAEDEPSYVDYEAFLDPDFSSTSFANSLVVATNNTTDTPLDLATPLSRVLFDLQEIDTHIHTLTTKSALPLLTHTRDQTAAAGHILKEAEEQVSSVTQGYERLEKEVLRKWEAADEVRIAAEKSLATVRLARAVARCLTLGRQLEGQLAEVTGRGGLAPGSDGVTSPAPIRDDYRALERAASTIVSLRRLLTATGPGDEGYGIEKVRVIRTLRSELVIPAENMVKSRAQQSINRFTMSAIPASGSAHAQSGYKQARDARARLSSAATILYLLSPIPKNIPPASDFQPELLLSTLQGYMHTAIMSSLNALSRSLSMLPTLEKTLSEISGKCQDIYTLESILGSLRPPPHPLLTPAPTDRHSDPQISGSKNNLLQPLLTALDTSSLPSYFWRSLASSLTSRVQEIINRGGVSARTLRSNRDRLKKDIKECVLRGSQLPASTEKGRTGIDPSTEGNWEREAAVMVSAVASVLDK</sequence>
<name>A0A5N6YSV8_9EURO</name>
<evidence type="ECO:0000259" key="6">
    <source>
        <dbReference type="Pfam" id="PF10392"/>
    </source>
</evidence>
<dbReference type="Proteomes" id="UP000327118">
    <property type="component" value="Unassembled WGS sequence"/>
</dbReference>
<dbReference type="Pfam" id="PF10392">
    <property type="entry name" value="COG5_N"/>
    <property type="match status" value="1"/>
</dbReference>
<evidence type="ECO:0000313" key="9">
    <source>
        <dbReference type="Proteomes" id="UP000327118"/>
    </source>
</evidence>
<dbReference type="AlphaFoldDB" id="A0A5N6YSV8"/>
<evidence type="ECO:0000313" key="8">
    <source>
        <dbReference type="EMBL" id="KAE8348517.1"/>
    </source>
</evidence>
<evidence type="ECO:0000256" key="4">
    <source>
        <dbReference type="ARBA" id="ARBA00023136"/>
    </source>
</evidence>
<reference evidence="9" key="1">
    <citation type="submission" date="2019-04" db="EMBL/GenBank/DDBJ databases">
        <title>Friends and foes A comparative genomics studyof 23 Aspergillus species from section Flavi.</title>
        <authorList>
            <consortium name="DOE Joint Genome Institute"/>
            <person name="Kjaerbolling I."/>
            <person name="Vesth T."/>
            <person name="Frisvad J.C."/>
            <person name="Nybo J.L."/>
            <person name="Theobald S."/>
            <person name="Kildgaard S."/>
            <person name="Isbrandt T."/>
            <person name="Kuo A."/>
            <person name="Sato A."/>
            <person name="Lyhne E.K."/>
            <person name="Kogle M.E."/>
            <person name="Wiebenga A."/>
            <person name="Kun R.S."/>
            <person name="Lubbers R.J."/>
            <person name="Makela M.R."/>
            <person name="Barry K."/>
            <person name="Chovatia M."/>
            <person name="Clum A."/>
            <person name="Daum C."/>
            <person name="Haridas S."/>
            <person name="He G."/>
            <person name="LaButti K."/>
            <person name="Lipzen A."/>
            <person name="Mondo S."/>
            <person name="Riley R."/>
            <person name="Salamov A."/>
            <person name="Simmons B.A."/>
            <person name="Magnuson J.K."/>
            <person name="Henrissat B."/>
            <person name="Mortensen U.H."/>
            <person name="Larsen T.O."/>
            <person name="Devries R.P."/>
            <person name="Grigoriev I.V."/>
            <person name="Machida M."/>
            <person name="Baker S.E."/>
            <person name="Andersen M.R."/>
        </authorList>
    </citation>
    <scope>NUCLEOTIDE SEQUENCE [LARGE SCALE GENOMIC DNA]</scope>
    <source>
        <strain evidence="9">CBS 553.77</strain>
    </source>
</reference>
<keyword evidence="3" id="KW-0333">Golgi apparatus</keyword>
<evidence type="ECO:0000259" key="7">
    <source>
        <dbReference type="Pfam" id="PF20649"/>
    </source>
</evidence>
<proteinExistence type="predicted"/>
<organism evidence="8 9">
    <name type="scientific">Aspergillus coremiiformis</name>
    <dbReference type="NCBI Taxonomy" id="138285"/>
    <lineage>
        <taxon>Eukaryota</taxon>
        <taxon>Fungi</taxon>
        <taxon>Dikarya</taxon>
        <taxon>Ascomycota</taxon>
        <taxon>Pezizomycotina</taxon>
        <taxon>Eurotiomycetes</taxon>
        <taxon>Eurotiomycetidae</taxon>
        <taxon>Eurotiales</taxon>
        <taxon>Aspergillaceae</taxon>
        <taxon>Aspergillus</taxon>
        <taxon>Aspergillus subgen. Circumdati</taxon>
    </lineage>
</organism>
<dbReference type="InterPro" id="IPR019465">
    <property type="entry name" value="Cog5"/>
</dbReference>
<feature type="domain" description="Conserved oligomeric Golgi complex subunit 5 N-terminal" evidence="6">
    <location>
        <begin position="12"/>
        <end position="144"/>
    </location>
</feature>
<evidence type="ECO:0000256" key="3">
    <source>
        <dbReference type="ARBA" id="ARBA00023034"/>
    </source>
</evidence>
<keyword evidence="4" id="KW-0472">Membrane</keyword>